<reference evidence="1 2" key="1">
    <citation type="submission" date="2015-12" db="EMBL/GenBank/DDBJ databases">
        <authorList>
            <person name="Shamseldin A."/>
            <person name="Moawad H."/>
            <person name="Abd El-Rahim W.M."/>
            <person name="Sadowsky M.J."/>
        </authorList>
    </citation>
    <scope>NUCLEOTIDE SEQUENCE [LARGE SCALE GENOMIC DNA]</scope>
    <source>
        <strain evidence="1 2">D7</strain>
    </source>
</reference>
<dbReference type="Proteomes" id="UP000063991">
    <property type="component" value="Chromosome"/>
</dbReference>
<organism evidence="1 2">
    <name type="scientific">Alteromonas macleodii</name>
    <name type="common">Pseudoalteromonas macleodii</name>
    <dbReference type="NCBI Taxonomy" id="28108"/>
    <lineage>
        <taxon>Bacteria</taxon>
        <taxon>Pseudomonadati</taxon>
        <taxon>Pseudomonadota</taxon>
        <taxon>Gammaproteobacteria</taxon>
        <taxon>Alteromonadales</taxon>
        <taxon>Alteromonadaceae</taxon>
        <taxon>Alteromonas/Salinimonas group</taxon>
        <taxon>Alteromonas</taxon>
    </lineage>
</organism>
<dbReference type="Gene3D" id="1.20.81.30">
    <property type="entry name" value="Type II secretion system (T2SS), domain F"/>
    <property type="match status" value="1"/>
</dbReference>
<gene>
    <name evidence="1" type="ORF">AVL55_10415</name>
</gene>
<evidence type="ECO:0000313" key="1">
    <source>
        <dbReference type="EMBL" id="AMJ98545.1"/>
    </source>
</evidence>
<dbReference type="AlphaFoldDB" id="A0A126Q037"/>
<dbReference type="EMBL" id="CP014323">
    <property type="protein sequence ID" value="AMJ98545.1"/>
    <property type="molecule type" value="Genomic_DNA"/>
</dbReference>
<sequence>MISNKLKSKFKEALFHWKLKADFKKPQQIDFIKQLNSYLVSDIGMVEALTSTREQYAATYGKKHVIVQITDNLIKASSTGLGFNNLMAKYFDPIIAVGFELAKQVSGDKSAVLNIVDLVEQEAKLKRNLVTSLAMPGFVFCLGIGAQYVVGGYILPMVPGKTLPDSPEVNFSLSVYSILSSYWPVALFFFCLVFWMFAQGQANWMPNGSFGKNAKRIEDYIGVNSFSLHITKWLSNFRKRLDTVWPFSIYREFWSIRLLRLLGYLKLADVEDIEALKVIGNFSPPYIQYFTKQMIRGTGIGSEKKDYFGKELVSDAQMIRLRRYFENVDNETFARGLVEVSKNAEIDLKLQNGKYITKFQMTGFFLGIILVFLGLGGVLDALAGYQNNL</sequence>
<dbReference type="InterPro" id="IPR042094">
    <property type="entry name" value="T2SS_GspF_sf"/>
</dbReference>
<name>A0A126Q037_ALTMA</name>
<dbReference type="RefSeq" id="WP_061095084.1">
    <property type="nucleotide sequence ID" value="NZ_CP014323.1"/>
</dbReference>
<proteinExistence type="predicted"/>
<dbReference type="GeneID" id="56269336"/>
<accession>A0A126Q037</accession>
<dbReference type="OrthoDB" id="6377257at2"/>
<evidence type="ECO:0000313" key="2">
    <source>
        <dbReference type="Proteomes" id="UP000063991"/>
    </source>
</evidence>
<protein>
    <submittedName>
        <fullName evidence="1">Uncharacterized protein</fullName>
    </submittedName>
</protein>